<sequence>MVEKWEPLLSNLGHVCRKLKKYEEALDFHRQALVLSPQNPSTFSAMGFIFSLNGQAAEAVDYFHKALGLRRDDTFSTTMLGYAIEQLMSDISPCEGKVLPLTCDLCSLTLISRCS</sequence>
<dbReference type="GO" id="GO:0051301">
    <property type="term" value="P:cell division"/>
    <property type="evidence" value="ECO:0007669"/>
    <property type="project" value="UniProtKB-KW"/>
</dbReference>
<dbReference type="STRING" id="283909.R7V7M1"/>
<evidence type="ECO:0000313" key="9">
    <source>
        <dbReference type="EnsemblMetazoa" id="CapteP112734"/>
    </source>
</evidence>
<evidence type="ECO:0000256" key="1">
    <source>
        <dbReference type="ARBA" id="ARBA00022618"/>
    </source>
</evidence>
<name>R7V7M1_CAPTE</name>
<reference evidence="8 10" key="2">
    <citation type="journal article" date="2013" name="Nature">
        <title>Insights into bilaterian evolution from three spiralian genomes.</title>
        <authorList>
            <person name="Simakov O."/>
            <person name="Marletaz F."/>
            <person name="Cho S.J."/>
            <person name="Edsinger-Gonzales E."/>
            <person name="Havlak P."/>
            <person name="Hellsten U."/>
            <person name="Kuo D.H."/>
            <person name="Larsson T."/>
            <person name="Lv J."/>
            <person name="Arendt D."/>
            <person name="Savage R."/>
            <person name="Osoegawa K."/>
            <person name="de Jong P."/>
            <person name="Grimwood J."/>
            <person name="Chapman J.A."/>
            <person name="Shapiro H."/>
            <person name="Aerts A."/>
            <person name="Otillar R.P."/>
            <person name="Terry A.Y."/>
            <person name="Boore J.L."/>
            <person name="Grigoriev I.V."/>
            <person name="Lindberg D.R."/>
            <person name="Seaver E.C."/>
            <person name="Weisblat D.A."/>
            <person name="Putnam N.H."/>
            <person name="Rokhsar D.S."/>
        </authorList>
    </citation>
    <scope>NUCLEOTIDE SEQUENCE</scope>
    <source>
        <strain evidence="8 10">I ESC-2004</strain>
    </source>
</reference>
<dbReference type="AlphaFoldDB" id="R7V7M1"/>
<reference evidence="9" key="3">
    <citation type="submission" date="2015-06" db="UniProtKB">
        <authorList>
            <consortium name="EnsemblMetazoa"/>
        </authorList>
    </citation>
    <scope>IDENTIFICATION</scope>
</reference>
<dbReference type="SMART" id="SM00028">
    <property type="entry name" value="TPR"/>
    <property type="match status" value="2"/>
</dbReference>
<dbReference type="PANTHER" id="PTHR12558">
    <property type="entry name" value="CELL DIVISION CYCLE 16,23,27"/>
    <property type="match status" value="1"/>
</dbReference>
<dbReference type="SUPFAM" id="SSF48452">
    <property type="entry name" value="TPR-like"/>
    <property type="match status" value="1"/>
</dbReference>
<dbReference type="Pfam" id="PF00515">
    <property type="entry name" value="TPR_1"/>
    <property type="match status" value="1"/>
</dbReference>
<evidence type="ECO:0000313" key="10">
    <source>
        <dbReference type="Proteomes" id="UP000014760"/>
    </source>
</evidence>
<feature type="repeat" description="TPR" evidence="7">
    <location>
        <begin position="6"/>
        <end position="39"/>
    </location>
</feature>
<dbReference type="GO" id="GO:0016567">
    <property type="term" value="P:protein ubiquitination"/>
    <property type="evidence" value="ECO:0007669"/>
    <property type="project" value="TreeGrafter"/>
</dbReference>
<dbReference type="PANTHER" id="PTHR12558:SF9">
    <property type="entry name" value="CELL DIVISION CYCLE PROTEIN 16 HOMOLOG"/>
    <property type="match status" value="1"/>
</dbReference>
<evidence type="ECO:0000256" key="3">
    <source>
        <dbReference type="ARBA" id="ARBA00022776"/>
    </source>
</evidence>
<dbReference type="GO" id="GO:0031145">
    <property type="term" value="P:anaphase-promoting complex-dependent catabolic process"/>
    <property type="evidence" value="ECO:0007669"/>
    <property type="project" value="TreeGrafter"/>
</dbReference>
<dbReference type="PROSITE" id="PS50005">
    <property type="entry name" value="TPR"/>
    <property type="match status" value="2"/>
</dbReference>
<evidence type="ECO:0000256" key="2">
    <source>
        <dbReference type="ARBA" id="ARBA00022737"/>
    </source>
</evidence>
<evidence type="ECO:0000256" key="6">
    <source>
        <dbReference type="ARBA" id="ARBA00023306"/>
    </source>
</evidence>
<evidence type="ECO:0000256" key="4">
    <source>
        <dbReference type="ARBA" id="ARBA00022786"/>
    </source>
</evidence>
<dbReference type="GO" id="GO:0005680">
    <property type="term" value="C:anaphase-promoting complex"/>
    <property type="evidence" value="ECO:0007669"/>
    <property type="project" value="TreeGrafter"/>
</dbReference>
<proteinExistence type="predicted"/>
<keyword evidence="10" id="KW-1185">Reference proteome</keyword>
<dbReference type="InterPro" id="IPR019734">
    <property type="entry name" value="TPR_rpt"/>
</dbReference>
<keyword evidence="2" id="KW-0677">Repeat</keyword>
<evidence type="ECO:0000313" key="8">
    <source>
        <dbReference type="EMBL" id="ELU11735.1"/>
    </source>
</evidence>
<keyword evidence="6" id="KW-0131">Cell cycle</keyword>
<organism evidence="8">
    <name type="scientific">Capitella teleta</name>
    <name type="common">Polychaete worm</name>
    <dbReference type="NCBI Taxonomy" id="283909"/>
    <lineage>
        <taxon>Eukaryota</taxon>
        <taxon>Metazoa</taxon>
        <taxon>Spiralia</taxon>
        <taxon>Lophotrochozoa</taxon>
        <taxon>Annelida</taxon>
        <taxon>Polychaeta</taxon>
        <taxon>Sedentaria</taxon>
        <taxon>Scolecida</taxon>
        <taxon>Capitellidae</taxon>
        <taxon>Capitella</taxon>
    </lineage>
</organism>
<feature type="repeat" description="TPR" evidence="7">
    <location>
        <begin position="40"/>
        <end position="73"/>
    </location>
</feature>
<accession>R7V7M1</accession>
<keyword evidence="3" id="KW-0498">Mitosis</keyword>
<keyword evidence="1" id="KW-0132">Cell division</keyword>
<dbReference type="EMBL" id="AMQN01005650">
    <property type="status" value="NOT_ANNOTATED_CDS"/>
    <property type="molecule type" value="Genomic_DNA"/>
</dbReference>
<evidence type="ECO:0000256" key="7">
    <source>
        <dbReference type="PROSITE-ProRule" id="PRU00339"/>
    </source>
</evidence>
<dbReference type="Proteomes" id="UP000014760">
    <property type="component" value="Unassembled WGS sequence"/>
</dbReference>
<dbReference type="InterPro" id="IPR011990">
    <property type="entry name" value="TPR-like_helical_dom_sf"/>
</dbReference>
<dbReference type="EnsemblMetazoa" id="CapteT112734">
    <property type="protein sequence ID" value="CapteP112734"/>
    <property type="gene ID" value="CapteG112734"/>
</dbReference>
<keyword evidence="4" id="KW-0833">Ubl conjugation pathway</keyword>
<evidence type="ECO:0000256" key="5">
    <source>
        <dbReference type="ARBA" id="ARBA00022803"/>
    </source>
</evidence>
<dbReference type="Gene3D" id="1.25.40.10">
    <property type="entry name" value="Tetratricopeptide repeat domain"/>
    <property type="match status" value="1"/>
</dbReference>
<gene>
    <name evidence="8" type="ORF">CAPTEDRAFT_112734</name>
</gene>
<protein>
    <submittedName>
        <fullName evidence="8 9">Uncharacterized protein</fullName>
    </submittedName>
</protein>
<dbReference type="HOGENOM" id="CLU_2111184_0_0_1"/>
<dbReference type="OrthoDB" id="10006270at2759"/>
<keyword evidence="5 7" id="KW-0802">TPR repeat</keyword>
<dbReference type="EMBL" id="KB296474">
    <property type="protein sequence ID" value="ELU11735.1"/>
    <property type="molecule type" value="Genomic_DNA"/>
</dbReference>
<dbReference type="GO" id="GO:0045842">
    <property type="term" value="P:positive regulation of mitotic metaphase/anaphase transition"/>
    <property type="evidence" value="ECO:0007669"/>
    <property type="project" value="TreeGrafter"/>
</dbReference>
<dbReference type="GO" id="GO:0005737">
    <property type="term" value="C:cytoplasm"/>
    <property type="evidence" value="ECO:0007669"/>
    <property type="project" value="TreeGrafter"/>
</dbReference>
<reference evidence="10" key="1">
    <citation type="submission" date="2012-12" db="EMBL/GenBank/DDBJ databases">
        <authorList>
            <person name="Hellsten U."/>
            <person name="Grimwood J."/>
            <person name="Chapman J.A."/>
            <person name="Shapiro H."/>
            <person name="Aerts A."/>
            <person name="Otillar R.P."/>
            <person name="Terry A.Y."/>
            <person name="Boore J.L."/>
            <person name="Simakov O."/>
            <person name="Marletaz F."/>
            <person name="Cho S.-J."/>
            <person name="Edsinger-Gonzales E."/>
            <person name="Havlak P."/>
            <person name="Kuo D.-H."/>
            <person name="Larsson T."/>
            <person name="Lv J."/>
            <person name="Arendt D."/>
            <person name="Savage R."/>
            <person name="Osoegawa K."/>
            <person name="de Jong P."/>
            <person name="Lindberg D.R."/>
            <person name="Seaver E.C."/>
            <person name="Weisblat D.A."/>
            <person name="Putnam N.H."/>
            <person name="Grigoriev I.V."/>
            <person name="Rokhsar D.S."/>
        </authorList>
    </citation>
    <scope>NUCLEOTIDE SEQUENCE</scope>
    <source>
        <strain evidence="10">I ESC-2004</strain>
    </source>
</reference>